<dbReference type="EMBL" id="JAPDDP010000030">
    <property type="protein sequence ID" value="MDA0182102.1"/>
    <property type="molecule type" value="Genomic_DNA"/>
</dbReference>
<evidence type="ECO:0008006" key="3">
    <source>
        <dbReference type="Google" id="ProtNLM"/>
    </source>
</evidence>
<dbReference type="SUPFAM" id="SSF51735">
    <property type="entry name" value="NAD(P)-binding Rossmann-fold domains"/>
    <property type="match status" value="1"/>
</dbReference>
<dbReference type="InterPro" id="IPR023401">
    <property type="entry name" value="ODC_N"/>
</dbReference>
<dbReference type="Gene3D" id="3.30.1780.10">
    <property type="entry name" value="ornithine cyclodeaminase, domain 1"/>
    <property type="match status" value="1"/>
</dbReference>
<dbReference type="PIRSF" id="PIRSF001439">
    <property type="entry name" value="CryM"/>
    <property type="match status" value="1"/>
</dbReference>
<reference evidence="1" key="1">
    <citation type="submission" date="2022-10" db="EMBL/GenBank/DDBJ databases">
        <title>The WGS of Solirubrobacter phytolaccae KCTC 29190.</title>
        <authorList>
            <person name="Jiang Z."/>
        </authorList>
    </citation>
    <scope>NUCLEOTIDE SEQUENCE</scope>
    <source>
        <strain evidence="1">KCTC 29190</strain>
    </source>
</reference>
<protein>
    <recommendedName>
        <fullName evidence="3">Ornithine cyclodeaminase family protein</fullName>
    </recommendedName>
</protein>
<accession>A0A9X3SG64</accession>
<dbReference type="Gene3D" id="3.40.50.720">
    <property type="entry name" value="NAD(P)-binding Rossmann-like Domain"/>
    <property type="match status" value="1"/>
</dbReference>
<evidence type="ECO:0000313" key="1">
    <source>
        <dbReference type="EMBL" id="MDA0182102.1"/>
    </source>
</evidence>
<dbReference type="InterPro" id="IPR003462">
    <property type="entry name" value="ODC_Mu_crystall"/>
</dbReference>
<dbReference type="GO" id="GO:0005737">
    <property type="term" value="C:cytoplasm"/>
    <property type="evidence" value="ECO:0007669"/>
    <property type="project" value="TreeGrafter"/>
</dbReference>
<dbReference type="Pfam" id="PF02423">
    <property type="entry name" value="OCD_Mu_crystall"/>
    <property type="match status" value="1"/>
</dbReference>
<organism evidence="1 2">
    <name type="scientific">Solirubrobacter phytolaccae</name>
    <dbReference type="NCBI Taxonomy" id="1404360"/>
    <lineage>
        <taxon>Bacteria</taxon>
        <taxon>Bacillati</taxon>
        <taxon>Actinomycetota</taxon>
        <taxon>Thermoleophilia</taxon>
        <taxon>Solirubrobacterales</taxon>
        <taxon>Solirubrobacteraceae</taxon>
        <taxon>Solirubrobacter</taxon>
    </lineage>
</organism>
<dbReference type="InterPro" id="IPR036291">
    <property type="entry name" value="NAD(P)-bd_dom_sf"/>
</dbReference>
<evidence type="ECO:0000313" key="2">
    <source>
        <dbReference type="Proteomes" id="UP001147653"/>
    </source>
</evidence>
<proteinExistence type="predicted"/>
<dbReference type="Proteomes" id="UP001147653">
    <property type="component" value="Unassembled WGS sequence"/>
</dbReference>
<dbReference type="PANTHER" id="PTHR13812:SF19">
    <property type="entry name" value="KETIMINE REDUCTASE MU-CRYSTALLIN"/>
    <property type="match status" value="1"/>
</dbReference>
<comment type="caution">
    <text evidence="1">The sequence shown here is derived from an EMBL/GenBank/DDBJ whole genome shotgun (WGS) entry which is preliminary data.</text>
</comment>
<dbReference type="AlphaFoldDB" id="A0A9X3SG64"/>
<name>A0A9X3SG64_9ACTN</name>
<sequence>MLKSAAPPGGDWITWASTMADGRAADESISLPVCQGLAAMNLRLLSAADVERLLPPIKAVDALETALKQGLDPENDPPRQFVGLTQGELIMMPSEVGEHVAVKLVSVGGDPRIQGVVVVFDAKTLAPTALADGIAVTNVRTSAVSALAVRHLATPEASRLLIFGRGPQGHAHEQAIRAIRPIEHVDYVGRDHDDITELVRAADIICCCTTSGTPVFDGALVKDTATVVAIGSHDPELRETDDALAARATVVVESRTSALREAGDVVAAVKSGALAESSLVTLAELVDGAHIDPDRPRLFKSSGMSWEDAVIAGALA</sequence>
<dbReference type="RefSeq" id="WP_270026462.1">
    <property type="nucleotide sequence ID" value="NZ_JAPDDP010000030.1"/>
</dbReference>
<keyword evidence="2" id="KW-1185">Reference proteome</keyword>
<dbReference type="PANTHER" id="PTHR13812">
    <property type="entry name" value="KETIMINE REDUCTASE MU-CRYSTALLIN"/>
    <property type="match status" value="1"/>
</dbReference>
<gene>
    <name evidence="1" type="ORF">OJ997_17485</name>
</gene>